<evidence type="ECO:0000256" key="3">
    <source>
        <dbReference type="ARBA" id="ARBA00023163"/>
    </source>
</evidence>
<dbReference type="SMART" id="SM00346">
    <property type="entry name" value="HTH_ICLR"/>
    <property type="match status" value="1"/>
</dbReference>
<dbReference type="GO" id="GO:0003677">
    <property type="term" value="F:DNA binding"/>
    <property type="evidence" value="ECO:0007669"/>
    <property type="project" value="UniProtKB-KW"/>
</dbReference>
<dbReference type="RefSeq" id="WP_285621137.1">
    <property type="nucleotide sequence ID" value="NZ_BSTJ01000003.1"/>
</dbReference>
<dbReference type="EMBL" id="BSTJ01000003">
    <property type="protein sequence ID" value="GLY74893.1"/>
    <property type="molecule type" value="Genomic_DNA"/>
</dbReference>
<comment type="caution">
    <text evidence="6">The sequence shown here is derived from an EMBL/GenBank/DDBJ whole genome shotgun (WGS) entry which is preliminary data.</text>
</comment>
<proteinExistence type="predicted"/>
<dbReference type="PANTHER" id="PTHR30136:SF35">
    <property type="entry name" value="HTH-TYPE TRANSCRIPTIONAL REGULATOR RV1719"/>
    <property type="match status" value="1"/>
</dbReference>
<dbReference type="InterPro" id="IPR005471">
    <property type="entry name" value="Tscrpt_reg_IclR_N"/>
</dbReference>
<dbReference type="AlphaFoldDB" id="A0A9W6RFM1"/>
<evidence type="ECO:0000313" key="7">
    <source>
        <dbReference type="Proteomes" id="UP001165135"/>
    </source>
</evidence>
<evidence type="ECO:0000259" key="4">
    <source>
        <dbReference type="PROSITE" id="PS51077"/>
    </source>
</evidence>
<evidence type="ECO:0000259" key="5">
    <source>
        <dbReference type="PROSITE" id="PS51078"/>
    </source>
</evidence>
<dbReference type="PROSITE" id="PS51078">
    <property type="entry name" value="ICLR_ED"/>
    <property type="match status" value="1"/>
</dbReference>
<dbReference type="Pfam" id="PF01614">
    <property type="entry name" value="IclR_C"/>
    <property type="match status" value="1"/>
</dbReference>
<dbReference type="SUPFAM" id="SSF46785">
    <property type="entry name" value="Winged helix' DNA-binding domain"/>
    <property type="match status" value="1"/>
</dbReference>
<sequence length="230" mass="24001">MGDSSGRSVLQGAFSLLETLRTAGDAGLSTLASDSGLPKATAHRLLEQLVDLGAVERAAGRYRMGPAMFRLGQAWQPHPKLLASARGPIRRLARATGATVGVCVLSEGRALVIAVVPGEIDEVAPLRPGLACSASTAAGKVLLAAVRPQHLLDPRPAAWRREAAEIRDRGVAFDHQGLVSGVCCAAVPLHGADGQPIAALCVMTDPGRPLRHLTQTTGRVAQGISLQLRR</sequence>
<dbReference type="InterPro" id="IPR029016">
    <property type="entry name" value="GAF-like_dom_sf"/>
</dbReference>
<protein>
    <submittedName>
        <fullName evidence="6">IclR family transcriptional regulator</fullName>
    </submittedName>
</protein>
<keyword evidence="3" id="KW-0804">Transcription</keyword>
<dbReference type="GO" id="GO:0045892">
    <property type="term" value="P:negative regulation of DNA-templated transcription"/>
    <property type="evidence" value="ECO:0007669"/>
    <property type="project" value="TreeGrafter"/>
</dbReference>
<name>A0A9W6RFM1_9ACTN</name>
<dbReference type="Pfam" id="PF09339">
    <property type="entry name" value="HTH_IclR"/>
    <property type="match status" value="1"/>
</dbReference>
<gene>
    <name evidence="6" type="ORF">Airi01_031600</name>
</gene>
<evidence type="ECO:0000313" key="6">
    <source>
        <dbReference type="EMBL" id="GLY74893.1"/>
    </source>
</evidence>
<dbReference type="Gene3D" id="3.30.450.40">
    <property type="match status" value="1"/>
</dbReference>
<feature type="domain" description="IclR-ED" evidence="5">
    <location>
        <begin position="67"/>
        <end position="230"/>
    </location>
</feature>
<keyword evidence="1" id="KW-0805">Transcription regulation</keyword>
<evidence type="ECO:0000256" key="2">
    <source>
        <dbReference type="ARBA" id="ARBA00023125"/>
    </source>
</evidence>
<keyword evidence="2" id="KW-0238">DNA-binding</keyword>
<dbReference type="SUPFAM" id="SSF55781">
    <property type="entry name" value="GAF domain-like"/>
    <property type="match status" value="1"/>
</dbReference>
<dbReference type="PROSITE" id="PS51077">
    <property type="entry name" value="HTH_ICLR"/>
    <property type="match status" value="1"/>
</dbReference>
<dbReference type="Proteomes" id="UP001165135">
    <property type="component" value="Unassembled WGS sequence"/>
</dbReference>
<evidence type="ECO:0000256" key="1">
    <source>
        <dbReference type="ARBA" id="ARBA00023015"/>
    </source>
</evidence>
<reference evidence="6" key="1">
    <citation type="submission" date="2023-03" db="EMBL/GenBank/DDBJ databases">
        <title>Actinoallomurus iriomotensis NBRC 103681.</title>
        <authorList>
            <person name="Ichikawa N."/>
            <person name="Sato H."/>
            <person name="Tonouchi N."/>
        </authorList>
    </citation>
    <scope>NUCLEOTIDE SEQUENCE</scope>
    <source>
        <strain evidence="6">NBRC 103681</strain>
    </source>
</reference>
<feature type="domain" description="HTH iclR-type" evidence="4">
    <location>
        <begin position="7"/>
        <end position="66"/>
    </location>
</feature>
<dbReference type="PANTHER" id="PTHR30136">
    <property type="entry name" value="HELIX-TURN-HELIX TRANSCRIPTIONAL REGULATOR, ICLR FAMILY"/>
    <property type="match status" value="1"/>
</dbReference>
<dbReference type="InterPro" id="IPR036390">
    <property type="entry name" value="WH_DNA-bd_sf"/>
</dbReference>
<dbReference type="InterPro" id="IPR014757">
    <property type="entry name" value="Tscrpt_reg_IclR_C"/>
</dbReference>
<accession>A0A9W6RFM1</accession>
<dbReference type="InterPro" id="IPR050707">
    <property type="entry name" value="HTH_MetabolicPath_Reg"/>
</dbReference>
<organism evidence="6 7">
    <name type="scientific">Actinoallomurus iriomotensis</name>
    <dbReference type="NCBI Taxonomy" id="478107"/>
    <lineage>
        <taxon>Bacteria</taxon>
        <taxon>Bacillati</taxon>
        <taxon>Actinomycetota</taxon>
        <taxon>Actinomycetes</taxon>
        <taxon>Streptosporangiales</taxon>
        <taxon>Thermomonosporaceae</taxon>
        <taxon>Actinoallomurus</taxon>
    </lineage>
</organism>
<dbReference type="InterPro" id="IPR036388">
    <property type="entry name" value="WH-like_DNA-bd_sf"/>
</dbReference>
<dbReference type="GO" id="GO:0003700">
    <property type="term" value="F:DNA-binding transcription factor activity"/>
    <property type="evidence" value="ECO:0007669"/>
    <property type="project" value="TreeGrafter"/>
</dbReference>
<dbReference type="Gene3D" id="1.10.10.10">
    <property type="entry name" value="Winged helix-like DNA-binding domain superfamily/Winged helix DNA-binding domain"/>
    <property type="match status" value="1"/>
</dbReference>